<feature type="region of interest" description="Disordered" evidence="1">
    <location>
        <begin position="633"/>
        <end position="652"/>
    </location>
</feature>
<evidence type="ECO:0000259" key="2">
    <source>
        <dbReference type="PROSITE" id="PS50006"/>
    </source>
</evidence>
<evidence type="ECO:0000313" key="3">
    <source>
        <dbReference type="EMBL" id="KAF6057173.1"/>
    </source>
</evidence>
<dbReference type="AlphaFoldDB" id="A0A8X7TCF2"/>
<sequence>MSESPSTVAPEMISDERTLLFEDQQESHIKRVSSRGGDRVATITNLFFKNKHLSKHHATVRYDKTIGFTIEDTNSTFGTVANDRVIKHNVRVPLRDKDTLGFILSKPSSKIKEVFKKFESELEHNSIPLSEFDSPKISMKFVVAINKSVFKLIPHASNDAFAGNDLTNDGSTTNLSTFEATGLENYEVDGEREHHHHSVAEKERKAPLIIIDHDEEHEGKAGDIIKLRTENDPFGASKKNTPDAPIEIESELDETSGEDFDVRRYGNRDLSQFELSDVSVSASKVSENKHIDNQSKHKFKSPTPGKEHSDCDEVSLGEAKVKEAEEEAEEEEEGEEEGEEEEAEEEEEGEEEGEEEEEEDDGPPSESDIVYEVEEVNFADNGKQVNNEEEEEMIKKEDKPLDNEAFTSRAKITPSVPSASTPEACIKDYLEKSASEDSPSTESTDNEYNSQGYAFEDIDSDSESGYSCYNVEDHKSCHNDDPKADESDLDHSCSSYDSDDYDYDLPLDIPLEEISSAEESVCVRSDFEDSFRGDEKLAHNHKAGSKSSEKYLYDHLEHCYCFSHVSNARDVSGSDEEFICDCSDQGEYYCEEGGNCSVTTKKDNHCKGVAFDRQPESLVTSKHFGSAQLMMESGMNNDQPRSSISSSRKRSYNNMVDGESLEGRLGNDYSSNGAGGDCSDETSVTDMPLRKKHIREDSKVKTIAKEVAKALFYVAATITALGIYGSKLEEN</sequence>
<feature type="compositionally biased region" description="Acidic residues" evidence="1">
    <location>
        <begin position="324"/>
        <end position="377"/>
    </location>
</feature>
<gene>
    <name evidence="3" type="ORF">FOB60_001728</name>
</gene>
<dbReference type="SUPFAM" id="SSF49879">
    <property type="entry name" value="SMAD/FHA domain"/>
    <property type="match status" value="1"/>
</dbReference>
<feature type="domain" description="FHA" evidence="2">
    <location>
        <begin position="27"/>
        <end position="86"/>
    </location>
</feature>
<dbReference type="OrthoDB" id="4096268at2759"/>
<dbReference type="Gene3D" id="2.60.200.20">
    <property type="match status" value="1"/>
</dbReference>
<dbReference type="InterPro" id="IPR008984">
    <property type="entry name" value="SMAD_FHA_dom_sf"/>
</dbReference>
<feature type="compositionally biased region" description="Basic and acidic residues" evidence="1">
    <location>
        <begin position="393"/>
        <end position="402"/>
    </location>
</feature>
<dbReference type="Proteomes" id="UP000590412">
    <property type="component" value="Unassembled WGS sequence"/>
</dbReference>
<feature type="compositionally biased region" description="Basic and acidic residues" evidence="1">
    <location>
        <begin position="476"/>
        <end position="491"/>
    </location>
</feature>
<accession>A0A8X7TCF2</accession>
<comment type="caution">
    <text evidence="3">The sequence shown here is derived from an EMBL/GenBank/DDBJ whole genome shotgun (WGS) entry which is preliminary data.</text>
</comment>
<dbReference type="CDD" id="cd00060">
    <property type="entry name" value="FHA"/>
    <property type="match status" value="1"/>
</dbReference>
<feature type="compositionally biased region" description="Basic and acidic residues" evidence="1">
    <location>
        <begin position="425"/>
        <end position="435"/>
    </location>
</feature>
<evidence type="ECO:0000313" key="4">
    <source>
        <dbReference type="Proteomes" id="UP000590412"/>
    </source>
</evidence>
<feature type="region of interest" description="Disordered" evidence="1">
    <location>
        <begin position="660"/>
        <end position="686"/>
    </location>
</feature>
<dbReference type="PROSITE" id="PS50006">
    <property type="entry name" value="FHA_DOMAIN"/>
    <property type="match status" value="1"/>
</dbReference>
<dbReference type="Pfam" id="PF00498">
    <property type="entry name" value="FHA"/>
    <property type="match status" value="1"/>
</dbReference>
<feature type="region of interest" description="Disordered" evidence="1">
    <location>
        <begin position="278"/>
        <end position="459"/>
    </location>
</feature>
<organism evidence="3 4">
    <name type="scientific">Candida parapsilosis</name>
    <name type="common">Yeast</name>
    <dbReference type="NCBI Taxonomy" id="5480"/>
    <lineage>
        <taxon>Eukaryota</taxon>
        <taxon>Fungi</taxon>
        <taxon>Dikarya</taxon>
        <taxon>Ascomycota</taxon>
        <taxon>Saccharomycotina</taxon>
        <taxon>Pichiomycetes</taxon>
        <taxon>Debaryomycetaceae</taxon>
        <taxon>Candida/Lodderomyces clade</taxon>
        <taxon>Candida</taxon>
    </lineage>
</organism>
<feature type="compositionally biased region" description="Polar residues" evidence="1">
    <location>
        <begin position="436"/>
        <end position="452"/>
    </location>
</feature>
<reference evidence="3" key="1">
    <citation type="submission" date="2020-03" db="EMBL/GenBank/DDBJ databases">
        <title>FDA dAtabase for Regulatory Grade micrObial Sequences (FDA-ARGOS): Supporting development and validation of Infectious Disease Dx tests.</title>
        <authorList>
            <person name="Campos J."/>
            <person name="Goldberg B."/>
            <person name="Tallon L."/>
            <person name="Sadzewicz L."/>
            <person name="Vavikolanu K."/>
            <person name="Mehta A."/>
            <person name="Aluvathingal J."/>
            <person name="Nadendla S."/>
            <person name="Nandy P."/>
            <person name="Geyer C."/>
            <person name="Yan Y."/>
            <person name="Sichtig H."/>
        </authorList>
    </citation>
    <scope>NUCLEOTIDE SEQUENCE [LARGE SCALE GENOMIC DNA]</scope>
    <source>
        <strain evidence="3">FDAARGOS_652</strain>
    </source>
</reference>
<evidence type="ECO:0000256" key="1">
    <source>
        <dbReference type="SAM" id="MobiDB-lite"/>
    </source>
</evidence>
<dbReference type="InterPro" id="IPR000253">
    <property type="entry name" value="FHA_dom"/>
</dbReference>
<feature type="compositionally biased region" description="Basic and acidic residues" evidence="1">
    <location>
        <begin position="286"/>
        <end position="295"/>
    </location>
</feature>
<name>A0A8X7TCF2_CANPA</name>
<proteinExistence type="predicted"/>
<feature type="region of interest" description="Disordered" evidence="1">
    <location>
        <begin position="476"/>
        <end position="495"/>
    </location>
</feature>
<protein>
    <submittedName>
        <fullName evidence="3">FHA domain family protein</fullName>
    </submittedName>
</protein>
<dbReference type="EMBL" id="JABWAB010000003">
    <property type="protein sequence ID" value="KAF6057173.1"/>
    <property type="molecule type" value="Genomic_DNA"/>
</dbReference>